<feature type="region of interest" description="Disordered" evidence="3">
    <location>
        <begin position="215"/>
        <end position="254"/>
    </location>
</feature>
<feature type="non-terminal residue" evidence="5">
    <location>
        <position position="1"/>
    </location>
</feature>
<dbReference type="InterPro" id="IPR035976">
    <property type="entry name" value="Sushi/SCR/CCP_sf"/>
</dbReference>
<evidence type="ECO:0000313" key="5">
    <source>
        <dbReference type="EMBL" id="KOB68028.1"/>
    </source>
</evidence>
<accession>A0A0L7KXN3</accession>
<dbReference type="Pfam" id="PF00084">
    <property type="entry name" value="Sushi"/>
    <property type="match status" value="1"/>
</dbReference>
<dbReference type="SUPFAM" id="SSF57535">
    <property type="entry name" value="Complement control module/SCR domain"/>
    <property type="match status" value="1"/>
</dbReference>
<evidence type="ECO:0000256" key="3">
    <source>
        <dbReference type="SAM" id="MobiDB-lite"/>
    </source>
</evidence>
<comment type="caution">
    <text evidence="5">The sequence shown here is derived from an EMBL/GenBank/DDBJ whole genome shotgun (WGS) entry which is preliminary data.</text>
</comment>
<feature type="non-terminal residue" evidence="5">
    <location>
        <position position="364"/>
    </location>
</feature>
<comment type="caution">
    <text evidence="2">Lacks conserved residue(s) required for the propagation of feature annotation.</text>
</comment>
<organism evidence="5 6">
    <name type="scientific">Operophtera brumata</name>
    <name type="common">Winter moth</name>
    <name type="synonym">Phalaena brumata</name>
    <dbReference type="NCBI Taxonomy" id="104452"/>
    <lineage>
        <taxon>Eukaryota</taxon>
        <taxon>Metazoa</taxon>
        <taxon>Ecdysozoa</taxon>
        <taxon>Arthropoda</taxon>
        <taxon>Hexapoda</taxon>
        <taxon>Insecta</taxon>
        <taxon>Pterygota</taxon>
        <taxon>Neoptera</taxon>
        <taxon>Endopterygota</taxon>
        <taxon>Lepidoptera</taxon>
        <taxon>Glossata</taxon>
        <taxon>Ditrysia</taxon>
        <taxon>Geometroidea</taxon>
        <taxon>Geometridae</taxon>
        <taxon>Larentiinae</taxon>
        <taxon>Operophtera</taxon>
    </lineage>
</organism>
<dbReference type="PROSITE" id="PS50923">
    <property type="entry name" value="SUSHI"/>
    <property type="match status" value="1"/>
</dbReference>
<feature type="domain" description="Sushi" evidence="4">
    <location>
        <begin position="45"/>
        <end position="113"/>
    </location>
</feature>
<dbReference type="EMBL" id="JTDY01004544">
    <property type="protein sequence ID" value="KOB68028.1"/>
    <property type="molecule type" value="Genomic_DNA"/>
</dbReference>
<evidence type="ECO:0000313" key="6">
    <source>
        <dbReference type="Proteomes" id="UP000037510"/>
    </source>
</evidence>
<dbReference type="InterPro" id="IPR000436">
    <property type="entry name" value="Sushi_SCR_CCP_dom"/>
</dbReference>
<sequence length="364" mass="40731">MSAPLDYSKLCTIETYYGFTSLRKHESFIRKYWNESLENNQPQTGKCALPPAPYPEHGSYITNVTRVSNTTGREGYELVTLEVTCQPGYGVLGSNSISCFNGFWPDDFPKCIRMCLLKPHPSVEYRCLVSGEVVGSRACLAHEPPGTLARCPGTPGSTARPRNRIYRSAEEHSSATTSSYQVNHREERRGALALRDLQQDHATVHTDLRRIAHQQQHRHIREARCPGTPGSTARPRNRTYRSAEDRSSATTSSYQKQLPASLFAVAVGKLYRPWNDPTDEAQKSDVIELPYVEVGTCIDNSPPDFLDGGGLAFPTSDRGTQRYYLRGVVSTAPNNENACNTATYTSFTQILKHEDFIKQFLNEL</sequence>
<keyword evidence="1" id="KW-1015">Disulfide bond</keyword>
<proteinExistence type="predicted"/>
<dbReference type="Proteomes" id="UP000037510">
    <property type="component" value="Unassembled WGS sequence"/>
</dbReference>
<name>A0A0L7KXN3_OPEBR</name>
<dbReference type="AlphaFoldDB" id="A0A0L7KXN3"/>
<keyword evidence="6" id="KW-1185">Reference proteome</keyword>
<evidence type="ECO:0000256" key="2">
    <source>
        <dbReference type="PROSITE-ProRule" id="PRU00302"/>
    </source>
</evidence>
<gene>
    <name evidence="5" type="ORF">OBRU01_10648</name>
</gene>
<reference evidence="5 6" key="1">
    <citation type="journal article" date="2015" name="Genome Biol. Evol.">
        <title>The genome of winter moth (Operophtera brumata) provides a genomic perspective on sexual dimorphism and phenology.</title>
        <authorList>
            <person name="Derks M.F."/>
            <person name="Smit S."/>
            <person name="Salis L."/>
            <person name="Schijlen E."/>
            <person name="Bossers A."/>
            <person name="Mateman C."/>
            <person name="Pijl A.S."/>
            <person name="de Ridder D."/>
            <person name="Groenen M.A."/>
            <person name="Visser M.E."/>
            <person name="Megens H.J."/>
        </authorList>
    </citation>
    <scope>NUCLEOTIDE SEQUENCE [LARGE SCALE GENOMIC DNA]</scope>
    <source>
        <strain evidence="5">WM2013NL</strain>
        <tissue evidence="5">Head and thorax</tissue>
    </source>
</reference>
<protein>
    <submittedName>
        <fullName evidence="5">Hemolymph protein 14</fullName>
    </submittedName>
</protein>
<dbReference type="CDD" id="cd00033">
    <property type="entry name" value="CCP"/>
    <property type="match status" value="1"/>
</dbReference>
<dbReference type="Gene3D" id="2.10.70.10">
    <property type="entry name" value="Complement Module, domain 1"/>
    <property type="match status" value="1"/>
</dbReference>
<keyword evidence="2" id="KW-0768">Sushi</keyword>
<evidence type="ECO:0000256" key="1">
    <source>
        <dbReference type="ARBA" id="ARBA00023157"/>
    </source>
</evidence>
<evidence type="ECO:0000259" key="4">
    <source>
        <dbReference type="PROSITE" id="PS50923"/>
    </source>
</evidence>